<dbReference type="AlphaFoldDB" id="A0A7J7P3X3"/>
<dbReference type="OrthoDB" id="498611at2759"/>
<dbReference type="GO" id="GO:0005524">
    <property type="term" value="F:ATP binding"/>
    <property type="evidence" value="ECO:0007669"/>
    <property type="project" value="InterPro"/>
</dbReference>
<dbReference type="GO" id="GO:0005829">
    <property type="term" value="C:cytosol"/>
    <property type="evidence" value="ECO:0007669"/>
    <property type="project" value="TreeGrafter"/>
</dbReference>
<gene>
    <name evidence="8" type="ORF">GIB67_033681</name>
</gene>
<dbReference type="PANTHER" id="PTHR12280">
    <property type="entry name" value="PANTOTHENATE KINASE"/>
    <property type="match status" value="1"/>
</dbReference>
<dbReference type="GO" id="GO:0015937">
    <property type="term" value="P:coenzyme A biosynthetic process"/>
    <property type="evidence" value="ECO:0007669"/>
    <property type="project" value="InterPro"/>
</dbReference>
<dbReference type="FunFam" id="3.40.50.10880:FF:000004">
    <property type="entry name" value="Pantothenate kinase"/>
    <property type="match status" value="1"/>
</dbReference>
<dbReference type="EMBL" id="JACGCM010000287">
    <property type="protein sequence ID" value="KAF6174149.1"/>
    <property type="molecule type" value="Genomic_DNA"/>
</dbReference>
<proteinExistence type="predicted"/>
<reference evidence="8 9" key="1">
    <citation type="journal article" date="2020" name="IScience">
        <title>Genome Sequencing of the Endangered Kingdonia uniflora (Circaeasteraceae, Ranunculales) Reveals Potential Mechanisms of Evolutionary Specialization.</title>
        <authorList>
            <person name="Sun Y."/>
            <person name="Deng T."/>
            <person name="Zhang A."/>
            <person name="Moore M.J."/>
            <person name="Landis J.B."/>
            <person name="Lin N."/>
            <person name="Zhang H."/>
            <person name="Zhang X."/>
            <person name="Huang J."/>
            <person name="Zhang X."/>
            <person name="Sun H."/>
            <person name="Wang H."/>
        </authorList>
    </citation>
    <scope>NUCLEOTIDE SEQUENCE [LARGE SCALE GENOMIC DNA]</scope>
    <source>
        <strain evidence="8">TB1705</strain>
        <tissue evidence="8">Leaf</tissue>
    </source>
</reference>
<dbReference type="GO" id="GO:0004594">
    <property type="term" value="F:pantothenate kinase activity"/>
    <property type="evidence" value="ECO:0007669"/>
    <property type="project" value="TreeGrafter"/>
</dbReference>
<dbReference type="Gene3D" id="1.20.1700.10">
    <property type="entry name" value="AF1104-like"/>
    <property type="match status" value="1"/>
</dbReference>
<dbReference type="InterPro" id="IPR016949">
    <property type="entry name" value="At2g17340"/>
</dbReference>
<keyword evidence="5" id="KW-0378">Hydrolase</keyword>
<comment type="cofactor">
    <cofactor evidence="1">
        <name>Mn(2+)</name>
        <dbReference type="ChEBI" id="CHEBI:29035"/>
    </cofactor>
</comment>
<evidence type="ECO:0000313" key="8">
    <source>
        <dbReference type="EMBL" id="KAF6174149.1"/>
    </source>
</evidence>
<dbReference type="GO" id="GO:0016787">
    <property type="term" value="F:hydrolase activity"/>
    <property type="evidence" value="ECO:0007669"/>
    <property type="project" value="UniProtKB-KW"/>
</dbReference>
<evidence type="ECO:0000256" key="1">
    <source>
        <dbReference type="ARBA" id="ARBA00001936"/>
    </source>
</evidence>
<keyword evidence="3" id="KW-0533">Nickel</keyword>
<dbReference type="FunFam" id="1.20.1700.10:FF:000003">
    <property type="entry name" value="Pantothenate kinase 4"/>
    <property type="match status" value="1"/>
</dbReference>
<protein>
    <recommendedName>
        <fullName evidence="7">Damage-control phosphatase ARMT1-like metal-binding domain-containing protein</fullName>
    </recommendedName>
</protein>
<dbReference type="GO" id="GO:0005634">
    <property type="term" value="C:nucleus"/>
    <property type="evidence" value="ECO:0007669"/>
    <property type="project" value="TreeGrafter"/>
</dbReference>
<dbReference type="InterPro" id="IPR035073">
    <property type="entry name" value="At2g17340_3_helix_bundle"/>
</dbReference>
<dbReference type="Pfam" id="PF01937">
    <property type="entry name" value="ARMT1-like_dom"/>
    <property type="match status" value="1"/>
</dbReference>
<dbReference type="InterPro" id="IPR036075">
    <property type="entry name" value="ARMT-1-like_metal-bd_sf"/>
</dbReference>
<comment type="cofactor">
    <cofactor evidence="2">
        <name>Ni(2+)</name>
        <dbReference type="ChEBI" id="CHEBI:49786"/>
    </cofactor>
</comment>
<organism evidence="8 9">
    <name type="scientific">Kingdonia uniflora</name>
    <dbReference type="NCBI Taxonomy" id="39325"/>
    <lineage>
        <taxon>Eukaryota</taxon>
        <taxon>Viridiplantae</taxon>
        <taxon>Streptophyta</taxon>
        <taxon>Embryophyta</taxon>
        <taxon>Tracheophyta</taxon>
        <taxon>Spermatophyta</taxon>
        <taxon>Magnoliopsida</taxon>
        <taxon>Ranunculales</taxon>
        <taxon>Circaeasteraceae</taxon>
        <taxon>Kingdonia</taxon>
    </lineage>
</organism>
<dbReference type="InterPro" id="IPR002791">
    <property type="entry name" value="ARMT1-like_metal-bd"/>
</dbReference>
<keyword evidence="4" id="KW-0479">Metal-binding</keyword>
<dbReference type="SUPFAM" id="SSF111321">
    <property type="entry name" value="AF1104-like"/>
    <property type="match status" value="1"/>
</dbReference>
<accession>A0A7J7P3X3</accession>
<evidence type="ECO:0000256" key="3">
    <source>
        <dbReference type="ARBA" id="ARBA00022596"/>
    </source>
</evidence>
<dbReference type="InterPro" id="IPR004567">
    <property type="entry name" value="Type_II_PanK"/>
</dbReference>
<keyword evidence="6" id="KW-0464">Manganese</keyword>
<evidence type="ECO:0000256" key="5">
    <source>
        <dbReference type="ARBA" id="ARBA00022801"/>
    </source>
</evidence>
<name>A0A7J7P3X3_9MAGN</name>
<dbReference type="Gene3D" id="3.40.50.10880">
    <property type="entry name" value="Uncharacterised protein PF01937, DUF89, domain 3"/>
    <property type="match status" value="1"/>
</dbReference>
<evidence type="ECO:0000313" key="9">
    <source>
        <dbReference type="Proteomes" id="UP000541444"/>
    </source>
</evidence>
<dbReference type="PANTHER" id="PTHR12280:SF35">
    <property type="entry name" value="4'-PHOSPHOPANTETHEINE PHOSPHATASE"/>
    <property type="match status" value="1"/>
</dbReference>
<dbReference type="PIRSF" id="PIRSF030210">
    <property type="entry name" value="UCP030210"/>
    <property type="match status" value="1"/>
</dbReference>
<comment type="caution">
    <text evidence="8">The sequence shown here is derived from an EMBL/GenBank/DDBJ whole genome shotgun (WGS) entry which is preliminary data.</text>
</comment>
<sequence>MESSCEMVAFPLLITPIESNYRACTIPYRFPSDNPRKATPTEVSWIDLFLKSVPSFRQRAESDITVADAPTKAEKFAQRYTEILEDIKKDPESHGGPPDCVMLCRIREQVLRELGFRDIFKKVKDDENAKAISLFEDVVKINDAIEDANKRVESLIRGIFAGNIFDLGSAELAEVFASDGMSFLASCQNIVNRPWVIDDLDTFKLKWSKKSWKKAIYLSFQAVIFVDNSGADIILGILPFARELLRRGTQVVLAANDLPSINDVTYPELVEIISKLKDENGQLMGVDTSNLLIANSGNDLPVIDLASVSQELAYLASDADLVILEGMGRGIETNLYAQFRCDSIKIGMVKHPEVAQFLGGRLYDCVIKYNEVLNH</sequence>
<evidence type="ECO:0000256" key="6">
    <source>
        <dbReference type="ARBA" id="ARBA00023211"/>
    </source>
</evidence>
<dbReference type="Proteomes" id="UP000541444">
    <property type="component" value="Unassembled WGS sequence"/>
</dbReference>
<evidence type="ECO:0000256" key="4">
    <source>
        <dbReference type="ARBA" id="ARBA00022723"/>
    </source>
</evidence>
<feature type="domain" description="Damage-control phosphatase ARMT1-like metal-binding" evidence="7">
    <location>
        <begin position="51"/>
        <end position="366"/>
    </location>
</feature>
<dbReference type="GO" id="GO:0046872">
    <property type="term" value="F:metal ion binding"/>
    <property type="evidence" value="ECO:0007669"/>
    <property type="project" value="UniProtKB-KW"/>
</dbReference>
<evidence type="ECO:0000256" key="2">
    <source>
        <dbReference type="ARBA" id="ARBA00001967"/>
    </source>
</evidence>
<keyword evidence="9" id="KW-1185">Reference proteome</keyword>
<evidence type="ECO:0000259" key="7">
    <source>
        <dbReference type="Pfam" id="PF01937"/>
    </source>
</evidence>